<organism evidence="3 4">
    <name type="scientific">Shewanella halifaxensis (strain HAW-EB4)</name>
    <dbReference type="NCBI Taxonomy" id="458817"/>
    <lineage>
        <taxon>Bacteria</taxon>
        <taxon>Pseudomonadati</taxon>
        <taxon>Pseudomonadota</taxon>
        <taxon>Gammaproteobacteria</taxon>
        <taxon>Alteromonadales</taxon>
        <taxon>Shewanellaceae</taxon>
        <taxon>Shewanella</taxon>
    </lineage>
</organism>
<sequence length="1674" mass="174288">MSIFKQVYRQLILLTLLILAGCGGDDDGFPTGACGGPDNPCPAYAVALDITPSNSVIAVSTHQIYQAFATYSDGATKDVSQEVSWSSSEPTLATISTNGVAMGALAGEVQITASLPPVQEGGMVLTDSAALKVTDAALMALNIEPGQAQILVGMSQSYRALALFADGHQQDVTNDASWTSLDTATATIESAGESIGLATGVTVGVTQVKANFSAQEALATLVVLATKPSQLLINPVDEVLPNGTSLQYQAHLILEDGLSIDVTTQSAWHSSSVDIASIDNQGFLVAKTLGQTRVTATLSFAGISLLDTTSATVVDAKVSNLIVTPAQGIFPVGTKGSYVATAYFSDGQVKDVSRDALWSASQTDVVDITAQGQNAGDATAKALGSSSITATYQELSANAQLEVTNAVLTSLQVSPVNTQVPAGTQVQYHAHASFSDGSIKDVTSLGYWQSSEPQIASVGLTGGLSGIADTYQAGVTEIRFDYLGQNQATELTVTQANVVNLQISPIDLQVPIGTQGQYIAIAYYSDGHSNDVTQQASWLSSNRKVVSIVNSGVDGGYAMGLTEGLVEISATYAGLSSGFSSGVSSVKSSALTPRDSQAVAETGASSTISSKTTAKVTPAILQSLIISPVSASIAAGNNQPYQLFALFSDGSSKEVTPYAYWQTSDAAIATIDRFGLAHSLVEGQVKIVASYLGMQVSADLVVTDAVITQLQVSPAESNIAVGYSQQLIATAYYSDGHSSDVSSLANWGSLSSSIVQVDATGLAEGVAQGSSTVEASYQGMQASANVNVTSAILESVTLTPATATVAAGNTQQYRLFGIFSDGSHKELTYVASWQSSALAIATIDKYGLAQSYQQGTSQIQASYIGFSAVAELKVTDAEVTSLQVSPANLSVPLGTTGQYSADAFYSDGHTSDVTHLATWSVIDPSLVNIAATGSDAGFAEAIAVGMTKVQADFEGQSDKVNVKVTDAILEKLVISPAYSSIAAGLNQPYQATGVFSDGSNKSLTDVVSWNSSDSEVATLNRLGVAQSYKAGNIVVSASYIGFKATAELNVTDAQLSYIRVTPSLISVPLGTEGQFTARAFYSDNSSEGITKVATWTSNDDAIVHIGTGAPNSGFASAMGLGQTFITAQYLTATDTAVVKVTPAELVELTVSPPDASVAAGLDQAYQAFARFSDGSSKEVTLASSWQSSETDIATVDSQGVAHTLLAGNTEIQASYKSLTAKASLLVNEPVLVDLQVTPVSSTININESQQYVARAFYSDGYSNDVSTVSTWTLADDSIAHVVPSGFSAGQVTGDVHGQTSVKTHYYGMDAQAQVIVSDLEYLGVQVEPADTHVIVNKTTPLQAFAVYRNDSGAITQKDVTNISDWRPGDASKVSIDDKGLAYGIEVGATDTFAIYQGVQGQGRITVYDSELVGLTISPDNLSAPIGTKGRYKAVATYIDRPDEDVTELATWSSSHSDVVHIVTSGSDGGTATAKAVGMSEITAQFDGAVDSVSAQVTAAVIERIEITPRVDTIYSENMQQFYANAYFSDATVVDITLDADWKSDDIYTISIQTGNSRAGEAMGVGQDGSATISVSYAGLTDSLLLSVKPNMPELIEIIPNVLTLNNGDYQIVQVMVTYSNGDVYDYAKYVDWSSTDDSVAYGHQEVVRAEGVGNATVTATMGMVSGSAEVTVTP</sequence>
<feature type="signal peptide" evidence="1">
    <location>
        <begin position="1"/>
        <end position="20"/>
    </location>
</feature>
<gene>
    <name evidence="3" type="ordered locus">Shal_0977</name>
</gene>
<accession>B0TVB3</accession>
<dbReference type="SMART" id="SM00635">
    <property type="entry name" value="BID_2"/>
    <property type="match status" value="18"/>
</dbReference>
<feature type="domain" description="BIG2" evidence="2">
    <location>
        <begin position="878"/>
        <end position="963"/>
    </location>
</feature>
<feature type="domain" description="BIG2" evidence="2">
    <location>
        <begin position="792"/>
        <end position="871"/>
    </location>
</feature>
<evidence type="ECO:0000259" key="2">
    <source>
        <dbReference type="SMART" id="SM00635"/>
    </source>
</evidence>
<feature type="domain" description="BIG2" evidence="2">
    <location>
        <begin position="1230"/>
        <end position="1315"/>
    </location>
</feature>
<dbReference type="Pfam" id="PF02368">
    <property type="entry name" value="Big_2"/>
    <property type="match status" value="1"/>
</dbReference>
<feature type="domain" description="BIG2" evidence="2">
    <location>
        <begin position="137"/>
        <end position="222"/>
    </location>
</feature>
<dbReference type="PROSITE" id="PS51257">
    <property type="entry name" value="PROKAR_LIPOPROTEIN"/>
    <property type="match status" value="1"/>
</dbReference>
<dbReference type="Proteomes" id="UP000001317">
    <property type="component" value="Chromosome"/>
</dbReference>
<proteinExistence type="predicted"/>
<feature type="domain" description="BIG2" evidence="2">
    <location>
        <begin position="497"/>
        <end position="584"/>
    </location>
</feature>
<reference evidence="3" key="1">
    <citation type="submission" date="2008-01" db="EMBL/GenBank/DDBJ databases">
        <title>Complete sequence of Shewanella halifaxensis HAW-EB4.</title>
        <authorList>
            <consortium name="US DOE Joint Genome Institute"/>
            <person name="Copeland A."/>
            <person name="Lucas S."/>
            <person name="Lapidus A."/>
            <person name="Glavina del Rio T."/>
            <person name="Dalin E."/>
            <person name="Tice H."/>
            <person name="Bruce D."/>
            <person name="Goodwin L."/>
            <person name="Pitluck S."/>
            <person name="Sims D."/>
            <person name="Brettin T."/>
            <person name="Detter J.C."/>
            <person name="Han C."/>
            <person name="Kuske C.R."/>
            <person name="Schmutz J."/>
            <person name="Larimer F."/>
            <person name="Land M."/>
            <person name="Hauser L."/>
            <person name="Kyrpides N."/>
            <person name="Kim E."/>
            <person name="Zhao J.-S."/>
            <person name="Richardson P."/>
        </authorList>
    </citation>
    <scope>NUCLEOTIDE SEQUENCE [LARGE SCALE GENOMIC DNA]</scope>
    <source>
        <strain evidence="3">HAW-EB4</strain>
    </source>
</reference>
<dbReference type="InterPro" id="IPR003343">
    <property type="entry name" value="Big_2"/>
</dbReference>
<feature type="domain" description="BIG2" evidence="2">
    <location>
        <begin position="1320"/>
        <end position="1405"/>
    </location>
</feature>
<protein>
    <submittedName>
        <fullName evidence="3">Ig domain protein group 2 domain protein</fullName>
    </submittedName>
</protein>
<feature type="domain" description="BIG2" evidence="2">
    <location>
        <begin position="44"/>
        <end position="125"/>
    </location>
</feature>
<keyword evidence="4" id="KW-1185">Reference proteome</keyword>
<feature type="domain" description="BIG2" evidence="2">
    <location>
        <begin position="407"/>
        <end position="492"/>
    </location>
</feature>
<dbReference type="Gene3D" id="2.60.40.1080">
    <property type="match status" value="18"/>
</dbReference>
<dbReference type="STRING" id="458817.Shal_0977"/>
<evidence type="ECO:0000313" key="4">
    <source>
        <dbReference type="Proteomes" id="UP000001317"/>
    </source>
</evidence>
<feature type="domain" description="BIG2" evidence="2">
    <location>
        <begin position="1054"/>
        <end position="1139"/>
    </location>
</feature>
<evidence type="ECO:0000256" key="1">
    <source>
        <dbReference type="SAM" id="SignalP"/>
    </source>
</evidence>
<dbReference type="eggNOG" id="COG5492">
    <property type="taxonomic scope" value="Bacteria"/>
</dbReference>
<dbReference type="EMBL" id="CP000931">
    <property type="protein sequence ID" value="ABZ75551.1"/>
    <property type="molecule type" value="Genomic_DNA"/>
</dbReference>
<dbReference type="SUPFAM" id="SSF49373">
    <property type="entry name" value="Invasin/intimin cell-adhesion fragments"/>
    <property type="match status" value="6"/>
</dbReference>
<feature type="domain" description="BIG2" evidence="2">
    <location>
        <begin position="317"/>
        <end position="402"/>
    </location>
</feature>
<keyword evidence="1" id="KW-0732">Signal</keyword>
<feature type="domain" description="BIG2" evidence="2">
    <location>
        <begin position="1500"/>
        <end position="1586"/>
    </location>
</feature>
<dbReference type="InterPro" id="IPR008964">
    <property type="entry name" value="Invasin/intimin_cell_adhesion"/>
</dbReference>
<dbReference type="OrthoDB" id="6192638at2"/>
<dbReference type="HOGENOM" id="CLU_005097_0_0_6"/>
<feature type="domain" description="BIG2" evidence="2">
    <location>
        <begin position="968"/>
        <end position="1047"/>
    </location>
</feature>
<feature type="chain" id="PRO_5002753774" evidence="1">
    <location>
        <begin position="21"/>
        <end position="1674"/>
    </location>
</feature>
<name>B0TVB3_SHEHH</name>
<evidence type="ECO:0000313" key="3">
    <source>
        <dbReference type="EMBL" id="ABZ75551.1"/>
    </source>
</evidence>
<feature type="domain" description="BIG2" evidence="2">
    <location>
        <begin position="1591"/>
        <end position="1671"/>
    </location>
</feature>
<feature type="domain" description="BIG2" evidence="2">
    <location>
        <begin position="227"/>
        <end position="305"/>
    </location>
</feature>
<feature type="domain" description="BIG2" evidence="2">
    <location>
        <begin position="706"/>
        <end position="787"/>
    </location>
</feature>
<feature type="domain" description="BIG2" evidence="2">
    <location>
        <begin position="620"/>
        <end position="701"/>
    </location>
</feature>
<dbReference type="RefSeq" id="WP_012276101.1">
    <property type="nucleotide sequence ID" value="NC_010334.1"/>
</dbReference>
<feature type="domain" description="BIG2" evidence="2">
    <location>
        <begin position="1144"/>
        <end position="1225"/>
    </location>
</feature>
<dbReference type="KEGG" id="shl:Shal_0977"/>
<feature type="domain" description="BIG2" evidence="2">
    <location>
        <begin position="1410"/>
        <end position="1495"/>
    </location>
</feature>